<name>A0A2Z7B9C8_9LAMI</name>
<dbReference type="GO" id="GO:0038023">
    <property type="term" value="F:signaling receptor activity"/>
    <property type="evidence" value="ECO:0007669"/>
    <property type="project" value="InterPro"/>
</dbReference>
<keyword evidence="4" id="KW-1185">Reference proteome</keyword>
<evidence type="ECO:0000313" key="3">
    <source>
        <dbReference type="EMBL" id="KZV30810.1"/>
    </source>
</evidence>
<dbReference type="GO" id="GO:0009738">
    <property type="term" value="P:abscisic acid-activated signaling pathway"/>
    <property type="evidence" value="ECO:0007669"/>
    <property type="project" value="InterPro"/>
</dbReference>
<comment type="similarity">
    <text evidence="1">Belongs to the BetVI family.</text>
</comment>
<dbReference type="AlphaFoldDB" id="A0A2Z7B9C8"/>
<gene>
    <name evidence="3" type="ORF">F511_23910</name>
</gene>
<dbReference type="GO" id="GO:0010427">
    <property type="term" value="F:abscisic acid binding"/>
    <property type="evidence" value="ECO:0007669"/>
    <property type="project" value="InterPro"/>
</dbReference>
<dbReference type="OrthoDB" id="877951at2759"/>
<evidence type="ECO:0000259" key="2">
    <source>
        <dbReference type="Pfam" id="PF00407"/>
    </source>
</evidence>
<dbReference type="Pfam" id="PF00407">
    <property type="entry name" value="Bet_v_1"/>
    <property type="match status" value="1"/>
</dbReference>
<dbReference type="GO" id="GO:0005634">
    <property type="term" value="C:nucleus"/>
    <property type="evidence" value="ECO:0007669"/>
    <property type="project" value="TreeGrafter"/>
</dbReference>
<dbReference type="InterPro" id="IPR000916">
    <property type="entry name" value="Bet_v_I/MLP"/>
</dbReference>
<evidence type="ECO:0000313" key="4">
    <source>
        <dbReference type="Proteomes" id="UP000250235"/>
    </source>
</evidence>
<reference evidence="3 4" key="1">
    <citation type="journal article" date="2015" name="Proc. Natl. Acad. Sci. U.S.A.">
        <title>The resurrection genome of Boea hygrometrica: A blueprint for survival of dehydration.</title>
        <authorList>
            <person name="Xiao L."/>
            <person name="Yang G."/>
            <person name="Zhang L."/>
            <person name="Yang X."/>
            <person name="Zhao S."/>
            <person name="Ji Z."/>
            <person name="Zhou Q."/>
            <person name="Hu M."/>
            <person name="Wang Y."/>
            <person name="Chen M."/>
            <person name="Xu Y."/>
            <person name="Jin H."/>
            <person name="Xiao X."/>
            <person name="Hu G."/>
            <person name="Bao F."/>
            <person name="Hu Y."/>
            <person name="Wan P."/>
            <person name="Li L."/>
            <person name="Deng X."/>
            <person name="Kuang T."/>
            <person name="Xiang C."/>
            <person name="Zhu J.K."/>
            <person name="Oliver M.J."/>
            <person name="He Y."/>
        </authorList>
    </citation>
    <scope>NUCLEOTIDE SEQUENCE [LARGE SCALE GENOMIC DNA]</scope>
    <source>
        <strain evidence="4">cv. XS01</strain>
    </source>
</reference>
<dbReference type="InterPro" id="IPR024949">
    <property type="entry name" value="Bet_v_I_allergen"/>
</dbReference>
<dbReference type="InterPro" id="IPR050279">
    <property type="entry name" value="Plant_def-hormone_signal"/>
</dbReference>
<dbReference type="SUPFAM" id="SSF55961">
    <property type="entry name" value="Bet v1-like"/>
    <property type="match status" value="1"/>
</dbReference>
<dbReference type="PANTHER" id="PTHR31213">
    <property type="entry name" value="OS08G0374000 PROTEIN-RELATED"/>
    <property type="match status" value="1"/>
</dbReference>
<sequence>MTIIEFVEERKFQVAPKRMFKALVTDAHHILPKIIPHIFKSIDVLEGEPGAAGCVRQINFPDGAPISHMKDKLEVVDTENLVVKYVLFESPALGEKMDSLHSEQRFVDSGDGGCIIKWKNQHHLKPGHTHISEEEFKDGKEHGQSFFTATEAYLIAHPDVCA</sequence>
<dbReference type="CDD" id="cd07816">
    <property type="entry name" value="Bet_v1-like"/>
    <property type="match status" value="1"/>
</dbReference>
<proteinExistence type="inferred from homology"/>
<dbReference type="PANTHER" id="PTHR31213:SF157">
    <property type="entry name" value="MAJOR ALLERGEN MAL D 1-LIKE"/>
    <property type="match status" value="1"/>
</dbReference>
<dbReference type="GO" id="GO:0004864">
    <property type="term" value="F:protein phosphatase inhibitor activity"/>
    <property type="evidence" value="ECO:0007669"/>
    <property type="project" value="InterPro"/>
</dbReference>
<dbReference type="Gene3D" id="3.30.530.20">
    <property type="match status" value="1"/>
</dbReference>
<dbReference type="GO" id="GO:0006952">
    <property type="term" value="P:defense response"/>
    <property type="evidence" value="ECO:0007669"/>
    <property type="project" value="InterPro"/>
</dbReference>
<accession>A0A2Z7B9C8</accession>
<dbReference type="InterPro" id="IPR023393">
    <property type="entry name" value="START-like_dom_sf"/>
</dbReference>
<evidence type="ECO:0000256" key="1">
    <source>
        <dbReference type="ARBA" id="ARBA00009744"/>
    </source>
</evidence>
<organism evidence="3 4">
    <name type="scientific">Dorcoceras hygrometricum</name>
    <dbReference type="NCBI Taxonomy" id="472368"/>
    <lineage>
        <taxon>Eukaryota</taxon>
        <taxon>Viridiplantae</taxon>
        <taxon>Streptophyta</taxon>
        <taxon>Embryophyta</taxon>
        <taxon>Tracheophyta</taxon>
        <taxon>Spermatophyta</taxon>
        <taxon>Magnoliopsida</taxon>
        <taxon>eudicotyledons</taxon>
        <taxon>Gunneridae</taxon>
        <taxon>Pentapetalae</taxon>
        <taxon>asterids</taxon>
        <taxon>lamiids</taxon>
        <taxon>Lamiales</taxon>
        <taxon>Gesneriaceae</taxon>
        <taxon>Didymocarpoideae</taxon>
        <taxon>Trichosporeae</taxon>
        <taxon>Loxocarpinae</taxon>
        <taxon>Dorcoceras</taxon>
    </lineage>
</organism>
<protein>
    <submittedName>
        <fullName evidence="3">Major allergen Pru ar 1-like</fullName>
    </submittedName>
</protein>
<dbReference type="GO" id="GO:0005737">
    <property type="term" value="C:cytoplasm"/>
    <property type="evidence" value="ECO:0007669"/>
    <property type="project" value="TreeGrafter"/>
</dbReference>
<feature type="domain" description="Bet v I/Major latex protein" evidence="2">
    <location>
        <begin position="4"/>
        <end position="155"/>
    </location>
</feature>
<dbReference type="FunFam" id="3.30.530.20:FF:000007">
    <property type="entry name" value="Major pollen allergen Bet v 1-A"/>
    <property type="match status" value="1"/>
</dbReference>
<dbReference type="PRINTS" id="PR00634">
    <property type="entry name" value="BETALLERGEN"/>
</dbReference>
<dbReference type="Proteomes" id="UP000250235">
    <property type="component" value="Unassembled WGS sequence"/>
</dbReference>
<dbReference type="EMBL" id="KV007815">
    <property type="protein sequence ID" value="KZV30810.1"/>
    <property type="molecule type" value="Genomic_DNA"/>
</dbReference>